<evidence type="ECO:0000313" key="3">
    <source>
        <dbReference type="EMBL" id="KAF2200155.1"/>
    </source>
</evidence>
<gene>
    <name evidence="3" type="ORF">GQ43DRAFT_481820</name>
</gene>
<sequence length="180" mass="18543">MRLRSLRSFSLLAILSCRSSRHYARAQSTSASTYTWGEPFTVDYSSTASLIPNSASSVLPTLFSSIEVIPLPSSSVIIPSSSPSFPHSSSLSLPPSSPSTLFASTTATPSALSPSTTHMCTPLISTQPTPTSIPLQTLSATGTTASPSASTTNAAYTRKPHPLTMGIVGVIAGTAGLLVV</sequence>
<feature type="compositionally biased region" description="Low complexity" evidence="1">
    <location>
        <begin position="102"/>
        <end position="118"/>
    </location>
</feature>
<accession>A0A9P4JJ82</accession>
<evidence type="ECO:0000313" key="4">
    <source>
        <dbReference type="Proteomes" id="UP000799536"/>
    </source>
</evidence>
<keyword evidence="2" id="KW-0732">Signal</keyword>
<protein>
    <submittedName>
        <fullName evidence="3">Uncharacterized protein</fullName>
    </submittedName>
</protein>
<dbReference type="Proteomes" id="UP000799536">
    <property type="component" value="Unassembled WGS sequence"/>
</dbReference>
<dbReference type="EMBL" id="ML994036">
    <property type="protein sequence ID" value="KAF2200155.1"/>
    <property type="molecule type" value="Genomic_DNA"/>
</dbReference>
<keyword evidence="4" id="KW-1185">Reference proteome</keyword>
<comment type="caution">
    <text evidence="3">The sequence shown here is derived from an EMBL/GenBank/DDBJ whole genome shotgun (WGS) entry which is preliminary data.</text>
</comment>
<dbReference type="AlphaFoldDB" id="A0A9P4JJ82"/>
<proteinExistence type="predicted"/>
<feature type="chain" id="PRO_5040142260" evidence="2">
    <location>
        <begin position="27"/>
        <end position="180"/>
    </location>
</feature>
<organism evidence="3 4">
    <name type="scientific">Delitschia confertaspora ATCC 74209</name>
    <dbReference type="NCBI Taxonomy" id="1513339"/>
    <lineage>
        <taxon>Eukaryota</taxon>
        <taxon>Fungi</taxon>
        <taxon>Dikarya</taxon>
        <taxon>Ascomycota</taxon>
        <taxon>Pezizomycotina</taxon>
        <taxon>Dothideomycetes</taxon>
        <taxon>Pleosporomycetidae</taxon>
        <taxon>Pleosporales</taxon>
        <taxon>Delitschiaceae</taxon>
        <taxon>Delitschia</taxon>
    </lineage>
</organism>
<evidence type="ECO:0000256" key="2">
    <source>
        <dbReference type="SAM" id="SignalP"/>
    </source>
</evidence>
<name>A0A9P4JJ82_9PLEO</name>
<evidence type="ECO:0000256" key="1">
    <source>
        <dbReference type="SAM" id="MobiDB-lite"/>
    </source>
</evidence>
<feature type="region of interest" description="Disordered" evidence="1">
    <location>
        <begin position="102"/>
        <end position="126"/>
    </location>
</feature>
<reference evidence="3" key="1">
    <citation type="journal article" date="2020" name="Stud. Mycol.">
        <title>101 Dothideomycetes genomes: a test case for predicting lifestyles and emergence of pathogens.</title>
        <authorList>
            <person name="Haridas S."/>
            <person name="Albert R."/>
            <person name="Binder M."/>
            <person name="Bloem J."/>
            <person name="Labutti K."/>
            <person name="Salamov A."/>
            <person name="Andreopoulos B."/>
            <person name="Baker S."/>
            <person name="Barry K."/>
            <person name="Bills G."/>
            <person name="Bluhm B."/>
            <person name="Cannon C."/>
            <person name="Castanera R."/>
            <person name="Culley D."/>
            <person name="Daum C."/>
            <person name="Ezra D."/>
            <person name="Gonzalez J."/>
            <person name="Henrissat B."/>
            <person name="Kuo A."/>
            <person name="Liang C."/>
            <person name="Lipzen A."/>
            <person name="Lutzoni F."/>
            <person name="Magnuson J."/>
            <person name="Mondo S."/>
            <person name="Nolan M."/>
            <person name="Ohm R."/>
            <person name="Pangilinan J."/>
            <person name="Park H.-J."/>
            <person name="Ramirez L."/>
            <person name="Alfaro M."/>
            <person name="Sun H."/>
            <person name="Tritt A."/>
            <person name="Yoshinaga Y."/>
            <person name="Zwiers L.-H."/>
            <person name="Turgeon B."/>
            <person name="Goodwin S."/>
            <person name="Spatafora J."/>
            <person name="Crous P."/>
            <person name="Grigoriev I."/>
        </authorList>
    </citation>
    <scope>NUCLEOTIDE SEQUENCE</scope>
    <source>
        <strain evidence="3">ATCC 74209</strain>
    </source>
</reference>
<feature type="signal peptide" evidence="2">
    <location>
        <begin position="1"/>
        <end position="26"/>
    </location>
</feature>